<keyword evidence="1" id="KW-1133">Transmembrane helix</keyword>
<reference evidence="2 3" key="1">
    <citation type="submission" date="2020-08" db="EMBL/GenBank/DDBJ databases">
        <title>Genomic Encyclopedia of Type Strains, Phase IV (KMG-IV): sequencing the most valuable type-strain genomes for metagenomic binning, comparative biology and taxonomic classification.</title>
        <authorList>
            <person name="Goeker M."/>
        </authorList>
    </citation>
    <scope>NUCLEOTIDE SEQUENCE [LARGE SCALE GENOMIC DNA]</scope>
    <source>
        <strain evidence="2 3">DSM 29854</strain>
    </source>
</reference>
<dbReference type="EMBL" id="JACJIQ010000023">
    <property type="protein sequence ID" value="MBA9079491.1"/>
    <property type="molecule type" value="Genomic_DNA"/>
</dbReference>
<keyword evidence="1" id="KW-0472">Membrane</keyword>
<dbReference type="SUPFAM" id="SSF54637">
    <property type="entry name" value="Thioesterase/thiol ester dehydrase-isomerase"/>
    <property type="match status" value="1"/>
</dbReference>
<keyword evidence="1" id="KW-0812">Transmembrane</keyword>
<organism evidence="2 3">
    <name type="scientific">Rufibacter quisquiliarum</name>
    <dbReference type="NCBI Taxonomy" id="1549639"/>
    <lineage>
        <taxon>Bacteria</taxon>
        <taxon>Pseudomonadati</taxon>
        <taxon>Bacteroidota</taxon>
        <taxon>Cytophagia</taxon>
        <taxon>Cytophagales</taxon>
        <taxon>Hymenobacteraceae</taxon>
        <taxon>Rufibacter</taxon>
    </lineage>
</organism>
<protein>
    <recommendedName>
        <fullName evidence="4">Thioesterase</fullName>
    </recommendedName>
</protein>
<gene>
    <name evidence="2" type="ORF">FHS90_004229</name>
</gene>
<evidence type="ECO:0000313" key="3">
    <source>
        <dbReference type="Proteomes" id="UP000563094"/>
    </source>
</evidence>
<comment type="caution">
    <text evidence="2">The sequence shown here is derived from an EMBL/GenBank/DDBJ whole genome shotgun (WGS) entry which is preliminary data.</text>
</comment>
<dbReference type="InterPro" id="IPR029069">
    <property type="entry name" value="HotDog_dom_sf"/>
</dbReference>
<feature type="transmembrane region" description="Helical" evidence="1">
    <location>
        <begin position="63"/>
        <end position="85"/>
    </location>
</feature>
<dbReference type="Pfam" id="PF14539">
    <property type="entry name" value="DUF4442"/>
    <property type="match status" value="1"/>
</dbReference>
<evidence type="ECO:0008006" key="4">
    <source>
        <dbReference type="Google" id="ProtNLM"/>
    </source>
</evidence>
<keyword evidence="3" id="KW-1185">Reference proteome</keyword>
<proteinExistence type="predicted"/>
<evidence type="ECO:0000256" key="1">
    <source>
        <dbReference type="SAM" id="Phobius"/>
    </source>
</evidence>
<dbReference type="RefSeq" id="WP_182514365.1">
    <property type="nucleotide sequence ID" value="NZ_JACJIQ010000023.1"/>
</dbReference>
<accession>A0A839H0Q2</accession>
<dbReference type="InterPro" id="IPR027961">
    <property type="entry name" value="DUF4442"/>
</dbReference>
<name>A0A839H0Q2_9BACT</name>
<dbReference type="Proteomes" id="UP000563094">
    <property type="component" value="Unassembled WGS sequence"/>
</dbReference>
<dbReference type="Gene3D" id="3.10.129.10">
    <property type="entry name" value="Hotdog Thioesterase"/>
    <property type="match status" value="1"/>
</dbReference>
<evidence type="ECO:0000313" key="2">
    <source>
        <dbReference type="EMBL" id="MBA9079491.1"/>
    </source>
</evidence>
<sequence>MPTPTSVAAFKKVITNPVKLKLFLFKNLPMAYLAGVRIKSLTEQEAQTTIEYGYLTKNPFKSIYFACLGMAAELSSGVLSMMYLYKANPSVSMLVVDLQATFTKKAVGVITFTCADGEAIAQAVRQTQETGLGASLQTVSIGRDEAGDEVARFVISWSYKVRSKK</sequence>
<dbReference type="AlphaFoldDB" id="A0A839H0Q2"/>